<dbReference type="OrthoDB" id="1734063at2759"/>
<organism evidence="6 7">
    <name type="scientific">Polypedilum vanderplanki</name>
    <name type="common">Sleeping chironomid midge</name>
    <dbReference type="NCBI Taxonomy" id="319348"/>
    <lineage>
        <taxon>Eukaryota</taxon>
        <taxon>Metazoa</taxon>
        <taxon>Ecdysozoa</taxon>
        <taxon>Arthropoda</taxon>
        <taxon>Hexapoda</taxon>
        <taxon>Insecta</taxon>
        <taxon>Pterygota</taxon>
        <taxon>Neoptera</taxon>
        <taxon>Endopterygota</taxon>
        <taxon>Diptera</taxon>
        <taxon>Nematocera</taxon>
        <taxon>Chironomoidea</taxon>
        <taxon>Chironomidae</taxon>
        <taxon>Chironominae</taxon>
        <taxon>Polypedilum</taxon>
        <taxon>Polypedilum</taxon>
    </lineage>
</organism>
<proteinExistence type="inferred from homology"/>
<evidence type="ECO:0000313" key="6">
    <source>
        <dbReference type="EMBL" id="KAG5679993.1"/>
    </source>
</evidence>
<comment type="caution">
    <text evidence="6">The sequence shown here is derived from an EMBL/GenBank/DDBJ whole genome shotgun (WGS) entry which is preliminary data.</text>
</comment>
<evidence type="ECO:0008006" key="8">
    <source>
        <dbReference type="Google" id="ProtNLM"/>
    </source>
</evidence>
<sequence>MDFKWKCAKIDRNENRKFFNFKNCNFDHPLKSTKTIVFDSKGTKSRLSLASSVSSKSSLEHLLDGCDDPLSQFARQEMDPLSQIAAEVDALNVKSSKKTIVDTTPLISTWNSRRALILNKYTTSERLSIATSFLGTENIVRNQTTVEKVKHRLEQLDDFQDIHYMQNLTQQEYIGKINQLNSELIAAWKTEQRVKSLKIAILCSKFLSDATSVMQFYPSKFVLVTDILDIFGKLVYERLKSKSENEKSLPENFTPDLIPESAKETCLNWFYKISSIRELLPRLYVEMCLIKCYSFINPKEIDTALMRISKMIRGIGDPLVAAYARCYLVRVGILTTTNHEYIHECFADFLNVYHTISNTSIRAELLKQNIDLSVYFSLYAPALDFIVQNYSAYANDLQLNEFLMQCRDKKNNSMLLLTILHSFRPEFISLHAMEIISILSETNSDGITKGILFRQLGNILSLFSPPVEKRVHVFNEAWKSVNTLTNVGEYISCVELWSPYIASNFDINTINSFFGDILSRVIQRRSFERYYNELQGIMDKTVSNATDFHGLLNMDNFLSLLDLFQKDSTKFDVCKNILEKYKSFCINDESETHLVINDPITINSLMCIAKVLNDGVNALTSDDERRHIGNLISFFILRINFGRDFERQLSCYVDARASFANLDIVLHALVNCVNKLAIETRQIVKGNHTKKTSAFVKACVAYCYITIPSILSITQRLDLYLITGQVALANLCLGQSDACFETAIQLLRELPKTFEIDGRQKSSETYLQSYILKFLSLLILVPDSPEKGVLYLLRQLIEQLKEIEYDANQSTQSIIQLSLLDMLCTAAQETYPYKLQNVISNDQLYGSDLKFISEINDIATGVLDELLQILQRMSERPKVQCQTALELFERVALKADLCDDKMFELAVRLWNLSIKNRQMIDSRTHHKMFNHLQAVRGTIKNRSSCQRMDELLNRIKNKL</sequence>
<dbReference type="InterPro" id="IPR029705">
    <property type="entry name" value="VPS35L"/>
</dbReference>
<keyword evidence="4" id="KW-0967">Endosome</keyword>
<comment type="similarity">
    <text evidence="2">Belongs to the VPS35L family.</text>
</comment>
<comment type="subcellular location">
    <subcellularLocation>
        <location evidence="1">Endosome</location>
    </subcellularLocation>
</comment>
<dbReference type="GO" id="GO:0032456">
    <property type="term" value="P:endocytic recycling"/>
    <property type="evidence" value="ECO:0007669"/>
    <property type="project" value="InterPro"/>
</dbReference>
<accession>A0A9J6CCV0</accession>
<evidence type="ECO:0000256" key="4">
    <source>
        <dbReference type="ARBA" id="ARBA00022753"/>
    </source>
</evidence>
<evidence type="ECO:0000256" key="1">
    <source>
        <dbReference type="ARBA" id="ARBA00004177"/>
    </source>
</evidence>
<gene>
    <name evidence="6" type="ORF">PVAND_009527</name>
</gene>
<evidence type="ECO:0000313" key="7">
    <source>
        <dbReference type="Proteomes" id="UP001107558"/>
    </source>
</evidence>
<keyword evidence="7" id="KW-1185">Reference proteome</keyword>
<name>A0A9J6CCV0_POLVA</name>
<dbReference type="GO" id="GO:0005768">
    <property type="term" value="C:endosome"/>
    <property type="evidence" value="ECO:0007669"/>
    <property type="project" value="UniProtKB-SubCell"/>
</dbReference>
<evidence type="ECO:0000256" key="5">
    <source>
        <dbReference type="ARBA" id="ARBA00022927"/>
    </source>
</evidence>
<dbReference type="PANTHER" id="PTHR13673">
    <property type="entry name" value="ESOPHAGEAL CANCER ASSOCIATED PROTEIN"/>
    <property type="match status" value="1"/>
</dbReference>
<keyword evidence="5" id="KW-0653">Protein transport</keyword>
<dbReference type="PANTHER" id="PTHR13673:SF0">
    <property type="entry name" value="VPS35 ENDOSOMAL PROTEIN-SORTING FACTOR-LIKE"/>
    <property type="match status" value="1"/>
</dbReference>
<reference evidence="6" key="1">
    <citation type="submission" date="2021-03" db="EMBL/GenBank/DDBJ databases">
        <title>Chromosome level genome of the anhydrobiotic midge Polypedilum vanderplanki.</title>
        <authorList>
            <person name="Yoshida Y."/>
            <person name="Kikawada T."/>
            <person name="Gusev O."/>
        </authorList>
    </citation>
    <scope>NUCLEOTIDE SEQUENCE</scope>
    <source>
        <strain evidence="6">NIAS01</strain>
        <tissue evidence="6">Whole body or cell culture</tissue>
    </source>
</reference>
<keyword evidence="3" id="KW-0813">Transport</keyword>
<dbReference type="AlphaFoldDB" id="A0A9J6CCV0"/>
<protein>
    <recommendedName>
        <fullName evidence="8">Esophageal cancer associated protein</fullName>
    </recommendedName>
</protein>
<dbReference type="Proteomes" id="UP001107558">
    <property type="component" value="Chromosome 1"/>
</dbReference>
<dbReference type="EMBL" id="JADBJN010000001">
    <property type="protein sequence ID" value="KAG5679993.1"/>
    <property type="molecule type" value="Genomic_DNA"/>
</dbReference>
<evidence type="ECO:0000256" key="3">
    <source>
        <dbReference type="ARBA" id="ARBA00022448"/>
    </source>
</evidence>
<dbReference type="GO" id="GO:0015031">
    <property type="term" value="P:protein transport"/>
    <property type="evidence" value="ECO:0007669"/>
    <property type="project" value="UniProtKB-KW"/>
</dbReference>
<evidence type="ECO:0000256" key="2">
    <source>
        <dbReference type="ARBA" id="ARBA00010704"/>
    </source>
</evidence>